<evidence type="ECO:0000313" key="3">
    <source>
        <dbReference type="Proteomes" id="UP001175271"/>
    </source>
</evidence>
<feature type="compositionally biased region" description="Basic residues" evidence="1">
    <location>
        <begin position="79"/>
        <end position="90"/>
    </location>
</feature>
<accession>A0AA39I037</accession>
<proteinExistence type="predicted"/>
<reference evidence="2" key="1">
    <citation type="submission" date="2023-06" db="EMBL/GenBank/DDBJ databases">
        <title>Genomic analysis of the entomopathogenic nematode Steinernema hermaphroditum.</title>
        <authorList>
            <person name="Schwarz E.M."/>
            <person name="Heppert J.K."/>
            <person name="Baniya A."/>
            <person name="Schwartz H.T."/>
            <person name="Tan C.-H."/>
            <person name="Antoshechkin I."/>
            <person name="Sternberg P.W."/>
            <person name="Goodrich-Blair H."/>
            <person name="Dillman A.R."/>
        </authorList>
    </citation>
    <scope>NUCLEOTIDE SEQUENCE</scope>
    <source>
        <strain evidence="2">PS9179</strain>
        <tissue evidence="2">Whole animal</tissue>
    </source>
</reference>
<feature type="compositionally biased region" description="Basic residues" evidence="1">
    <location>
        <begin position="130"/>
        <end position="140"/>
    </location>
</feature>
<feature type="region of interest" description="Disordered" evidence="1">
    <location>
        <begin position="224"/>
        <end position="269"/>
    </location>
</feature>
<feature type="compositionally biased region" description="Acidic residues" evidence="1">
    <location>
        <begin position="95"/>
        <end position="104"/>
    </location>
</feature>
<keyword evidence="3" id="KW-1185">Reference proteome</keyword>
<dbReference type="AlphaFoldDB" id="A0AA39I037"/>
<name>A0AA39I037_9BILA</name>
<comment type="caution">
    <text evidence="2">The sequence shown here is derived from an EMBL/GenBank/DDBJ whole genome shotgun (WGS) entry which is preliminary data.</text>
</comment>
<evidence type="ECO:0000256" key="1">
    <source>
        <dbReference type="SAM" id="MobiDB-lite"/>
    </source>
</evidence>
<feature type="region of interest" description="Disordered" evidence="1">
    <location>
        <begin position="1"/>
        <end position="155"/>
    </location>
</feature>
<gene>
    <name evidence="2" type="ORF">QR680_011553</name>
</gene>
<feature type="compositionally biased region" description="Acidic residues" evidence="1">
    <location>
        <begin position="234"/>
        <end position="243"/>
    </location>
</feature>
<protein>
    <submittedName>
        <fullName evidence="2">Uncharacterized protein</fullName>
    </submittedName>
</protein>
<organism evidence="2 3">
    <name type="scientific">Steinernema hermaphroditum</name>
    <dbReference type="NCBI Taxonomy" id="289476"/>
    <lineage>
        <taxon>Eukaryota</taxon>
        <taxon>Metazoa</taxon>
        <taxon>Ecdysozoa</taxon>
        <taxon>Nematoda</taxon>
        <taxon>Chromadorea</taxon>
        <taxon>Rhabditida</taxon>
        <taxon>Tylenchina</taxon>
        <taxon>Panagrolaimomorpha</taxon>
        <taxon>Strongyloidoidea</taxon>
        <taxon>Steinernematidae</taxon>
        <taxon>Steinernema</taxon>
    </lineage>
</organism>
<dbReference type="EMBL" id="JAUCMV010000002">
    <property type="protein sequence ID" value="KAK0414660.1"/>
    <property type="molecule type" value="Genomic_DNA"/>
</dbReference>
<dbReference type="Proteomes" id="UP001175271">
    <property type="component" value="Unassembled WGS sequence"/>
</dbReference>
<evidence type="ECO:0000313" key="2">
    <source>
        <dbReference type="EMBL" id="KAK0414660.1"/>
    </source>
</evidence>
<sequence>MDRRRELSAPPALSPQLPMPPEHVHPMRTRFQKQKDEGVLPVSYTEFVRIYEKETRAMSGRQRTSRRAAATKAADPKPPRRQRTTSRSHTKQAELEMEDFEEEQQNQAPGPSNRGRRGASKKEPSAKAAKVPKRASKRQRFAAPPPALEPEVVQVELDVVEQPPAEEAAPEEVIDVVENGPEAGDEHLPPAADGDVQYWMEPADLEVERPEWWANEASFEEYKPMLQSKRSSVPEEEPEEEASDESRPPSSSMTAEEHRPTDIRGGPIVRPLVDGEVKVRKKVTTYPTYAELFDVMESGGHLVKIQDDMNHMLDNASWDKVISDFAQDYIRKHGLRNISAMEMEKDLYPQAFEVMQANTRRAMLMHTRKRIGEIIGEESGFNERIRQGYGL</sequence>